<gene>
    <name evidence="4" type="ORF">SAMN04515672_3350</name>
</gene>
<name>A0A1G9CXX2_9EURY</name>
<evidence type="ECO:0000259" key="1">
    <source>
        <dbReference type="Pfam" id="PF01968"/>
    </source>
</evidence>
<sequence length="700" mass="76106">MASKSSTSGSEIRVGVDVGGTNTDVILVTDEDEFTFKTPSTADPSESTITGIVEVCRHAGIDPGAVDQILHGTTVATNALIEHEGARTGLLTTKGFRDVLHIGRHRKPHSFSLQQTIPWQEHPIVERRHRKEVTERVYPPGDVITPLDEDEVLEHAGELVDDGVESIAVCYLHSYLNRDHEDRTKELLQEEFPDVSVSTSSDVVAQFREFERFTTTAINARLEPVLSTYLNRLSNGLADEGFDAEVLIMQSNGGMASVRNVAERPVTTLVSGPAAGVLSAEFEGNHVDEPNLVMLDMGGTSADISVIPGRVLERDPRDSTVGGYPTITPMLDIETIGAGGGSIAWFDDAMGFNVGPKSAGADPGPACYARGNDRPTTTDAQVVLGRIDPDSFLGGDLDLEPERSREALQTKLCDRTDQAQFETPEKAALAALEVANTNMYRAIREQTVQRGYDPREYTMVAFGGAGPMHGASIAEKLDVSTVLVPPSPGIASARGLLTGNVKYDYQQTVSSRLEEVDGAFVDEAFERLEDRGREQLARDEIDSSKWTFRSSVDCLYDGQGYELNIDFDGTDGDWHARLREQFEAKHEAEYGHYFEDDPVELLNVRVTAIGDVQSYAPPEIPATGDLSAAQTTESTVVFGTADDPEEMTVPRYDRAKLAAEHVIGGPAVIDEFDSTVVVNPGWEATIGENGSIKLRTESDK</sequence>
<dbReference type="GO" id="GO:0005829">
    <property type="term" value="C:cytosol"/>
    <property type="evidence" value="ECO:0007669"/>
    <property type="project" value="TreeGrafter"/>
</dbReference>
<dbReference type="PANTHER" id="PTHR11365:SF23">
    <property type="entry name" value="HYPOTHETICAL 5-OXOPROLINASE (EUROFUNG)-RELATED"/>
    <property type="match status" value="1"/>
</dbReference>
<dbReference type="PANTHER" id="PTHR11365">
    <property type="entry name" value="5-OXOPROLINASE RELATED"/>
    <property type="match status" value="1"/>
</dbReference>
<dbReference type="InterPro" id="IPR002821">
    <property type="entry name" value="Hydantoinase_A"/>
</dbReference>
<dbReference type="Proteomes" id="UP000198882">
    <property type="component" value="Unassembled WGS sequence"/>
</dbReference>
<feature type="domain" description="Acetophenone carboxylase-like C-terminal" evidence="3">
    <location>
        <begin position="519"/>
        <end position="694"/>
    </location>
</feature>
<evidence type="ECO:0000313" key="5">
    <source>
        <dbReference type="Proteomes" id="UP000198882"/>
    </source>
</evidence>
<organism evidence="4 5">
    <name type="scientific">Natronorubrum texcoconense</name>
    <dbReference type="NCBI Taxonomy" id="1095776"/>
    <lineage>
        <taxon>Archaea</taxon>
        <taxon>Methanobacteriati</taxon>
        <taxon>Methanobacteriota</taxon>
        <taxon>Stenosarchaea group</taxon>
        <taxon>Halobacteria</taxon>
        <taxon>Halobacteriales</taxon>
        <taxon>Natrialbaceae</taxon>
        <taxon>Natronorubrum</taxon>
    </lineage>
</organism>
<protein>
    <submittedName>
        <fullName evidence="4">N-methylhydantoinase A</fullName>
    </submittedName>
</protein>
<dbReference type="EMBL" id="FNFE01000005">
    <property type="protein sequence ID" value="SDK56473.1"/>
    <property type="molecule type" value="Genomic_DNA"/>
</dbReference>
<dbReference type="Pfam" id="PF05378">
    <property type="entry name" value="Hydant_A_N"/>
    <property type="match status" value="1"/>
</dbReference>
<keyword evidence="5" id="KW-1185">Reference proteome</keyword>
<proteinExistence type="predicted"/>
<dbReference type="InterPro" id="IPR049517">
    <property type="entry name" value="ACX-like_C"/>
</dbReference>
<dbReference type="InterPro" id="IPR045079">
    <property type="entry name" value="Oxoprolinase-like"/>
</dbReference>
<evidence type="ECO:0000313" key="4">
    <source>
        <dbReference type="EMBL" id="SDK56473.1"/>
    </source>
</evidence>
<dbReference type="RefSeq" id="WP_090309542.1">
    <property type="nucleotide sequence ID" value="NZ_FNFE01000005.1"/>
</dbReference>
<reference evidence="5" key="1">
    <citation type="submission" date="2016-10" db="EMBL/GenBank/DDBJ databases">
        <authorList>
            <person name="Varghese N."/>
            <person name="Submissions S."/>
        </authorList>
    </citation>
    <scope>NUCLEOTIDE SEQUENCE [LARGE SCALE GENOMIC DNA]</scope>
    <source>
        <strain evidence="5">B4,CECT 8067,JCM 17497</strain>
    </source>
</reference>
<dbReference type="AlphaFoldDB" id="A0A1G9CXX2"/>
<dbReference type="SUPFAM" id="SSF53067">
    <property type="entry name" value="Actin-like ATPase domain"/>
    <property type="match status" value="1"/>
</dbReference>
<evidence type="ECO:0000259" key="2">
    <source>
        <dbReference type="Pfam" id="PF05378"/>
    </source>
</evidence>
<dbReference type="GO" id="GO:0017168">
    <property type="term" value="F:5-oxoprolinase (ATP-hydrolyzing) activity"/>
    <property type="evidence" value="ECO:0007669"/>
    <property type="project" value="TreeGrafter"/>
</dbReference>
<evidence type="ECO:0000259" key="3">
    <source>
        <dbReference type="Pfam" id="PF19278"/>
    </source>
</evidence>
<dbReference type="InterPro" id="IPR008040">
    <property type="entry name" value="Hydant_A_N"/>
</dbReference>
<feature type="domain" description="Hydantoinase/oxoprolinase N-terminal" evidence="2">
    <location>
        <begin position="13"/>
        <end position="191"/>
    </location>
</feature>
<dbReference type="Pfam" id="PF19278">
    <property type="entry name" value="Hydant_A_C"/>
    <property type="match status" value="1"/>
</dbReference>
<feature type="domain" description="Hydantoinase A/oxoprolinase" evidence="1">
    <location>
        <begin position="212"/>
        <end position="503"/>
    </location>
</feature>
<dbReference type="STRING" id="1095776.SAMN04515672_3350"/>
<dbReference type="InterPro" id="IPR043129">
    <property type="entry name" value="ATPase_NBD"/>
</dbReference>
<dbReference type="Pfam" id="PF01968">
    <property type="entry name" value="Hydantoinase_A"/>
    <property type="match status" value="1"/>
</dbReference>
<dbReference type="OrthoDB" id="8261at2157"/>
<dbReference type="GO" id="GO:0006749">
    <property type="term" value="P:glutathione metabolic process"/>
    <property type="evidence" value="ECO:0007669"/>
    <property type="project" value="TreeGrafter"/>
</dbReference>
<accession>A0A1G9CXX2</accession>